<keyword evidence="2" id="KW-0472">Membrane</keyword>
<protein>
    <recommendedName>
        <fullName evidence="5">Transmembrane protein</fullName>
    </recommendedName>
</protein>
<reference evidence="3" key="1">
    <citation type="submission" date="2022-10" db="EMBL/GenBank/DDBJ databases">
        <title>Novel sulphate-reducing endosymbionts in the free-living metamonad Anaeramoeba.</title>
        <authorList>
            <person name="Jerlstrom-Hultqvist J."/>
            <person name="Cepicka I."/>
            <person name="Gallot-Lavallee L."/>
            <person name="Salas-Leiva D."/>
            <person name="Curtis B.A."/>
            <person name="Zahonova K."/>
            <person name="Pipaliya S."/>
            <person name="Dacks J."/>
            <person name="Roger A.J."/>
        </authorList>
    </citation>
    <scope>NUCLEOTIDE SEQUENCE</scope>
    <source>
        <strain evidence="3">BMAN</strain>
    </source>
</reference>
<gene>
    <name evidence="3" type="ORF">M0811_13000</name>
</gene>
<feature type="region of interest" description="Disordered" evidence="1">
    <location>
        <begin position="105"/>
        <end position="127"/>
    </location>
</feature>
<feature type="transmembrane region" description="Helical" evidence="2">
    <location>
        <begin position="441"/>
        <end position="463"/>
    </location>
</feature>
<proteinExistence type="predicted"/>
<evidence type="ECO:0000256" key="2">
    <source>
        <dbReference type="SAM" id="Phobius"/>
    </source>
</evidence>
<keyword evidence="2" id="KW-0812">Transmembrane</keyword>
<comment type="caution">
    <text evidence="3">The sequence shown here is derived from an EMBL/GenBank/DDBJ whole genome shotgun (WGS) entry which is preliminary data.</text>
</comment>
<name>A0A9Q0L7L8_ANAIG</name>
<evidence type="ECO:0000313" key="4">
    <source>
        <dbReference type="Proteomes" id="UP001149090"/>
    </source>
</evidence>
<evidence type="ECO:0008006" key="5">
    <source>
        <dbReference type="Google" id="ProtNLM"/>
    </source>
</evidence>
<feature type="transmembrane region" description="Helical" evidence="2">
    <location>
        <begin position="233"/>
        <end position="256"/>
    </location>
</feature>
<dbReference type="AlphaFoldDB" id="A0A9Q0L7L8"/>
<organism evidence="3 4">
    <name type="scientific">Anaeramoeba ignava</name>
    <name type="common">Anaerobic marine amoeba</name>
    <dbReference type="NCBI Taxonomy" id="1746090"/>
    <lineage>
        <taxon>Eukaryota</taxon>
        <taxon>Metamonada</taxon>
        <taxon>Anaeramoebidae</taxon>
        <taxon>Anaeramoeba</taxon>
    </lineage>
</organism>
<evidence type="ECO:0000256" key="1">
    <source>
        <dbReference type="SAM" id="MobiDB-lite"/>
    </source>
</evidence>
<feature type="transmembrane region" description="Helical" evidence="2">
    <location>
        <begin position="268"/>
        <end position="289"/>
    </location>
</feature>
<sequence length="466" mass="53601">MNYTTDSNPYNFYNQQEPQSNSIEMQNVDSFQQNFGQSNLNTTGNYEIYNPDFGPRPNTDIDAAPYIHSGVNLQDPSLNEQVQNHELEEDLRNIDVDSLRRDEVIPPPYVHNEPTYNAQPPKKPDEKKRKRFRVFTMIVLGGWGVVLYLLIAWVFPGGYQQNKWDINTECNVTYTPTEKTAVYRKDNGNYVNAKIVDPCKPKFSSSSIQGERTCWIHPKDEEKVRIFPLWKFAYFKVAVAFTVIILVLTNIPFLIYDLVKSEEETKFYIIHIPFMILIFPIMAIVLMFVYRKKAIIFPIIFLIYFDMILFGVILLPAIKEGKKYDLTECLVTDAERRDYCPYCGSILSLTCTSLFSSTSSDSYSDKRKPFVTVIPDNYAVELNSSSVYYPWVLYDFGTSENSIVPDVGDKITCWTKKDYELAAAAPKTITKLPNKSSQYKAATVAIIVISSIWGFFILIRLMISKP</sequence>
<dbReference type="Proteomes" id="UP001149090">
    <property type="component" value="Unassembled WGS sequence"/>
</dbReference>
<keyword evidence="2" id="KW-1133">Transmembrane helix</keyword>
<keyword evidence="4" id="KW-1185">Reference proteome</keyword>
<feature type="transmembrane region" description="Helical" evidence="2">
    <location>
        <begin position="132"/>
        <end position="155"/>
    </location>
</feature>
<feature type="transmembrane region" description="Helical" evidence="2">
    <location>
        <begin position="295"/>
        <end position="318"/>
    </location>
</feature>
<dbReference type="OrthoDB" id="10676756at2759"/>
<evidence type="ECO:0000313" key="3">
    <source>
        <dbReference type="EMBL" id="KAJ5067330.1"/>
    </source>
</evidence>
<dbReference type="EMBL" id="JAPDFW010000129">
    <property type="protein sequence ID" value="KAJ5067330.1"/>
    <property type="molecule type" value="Genomic_DNA"/>
</dbReference>
<accession>A0A9Q0L7L8</accession>